<name>A0A286DDV6_9GAMM</name>
<protein>
    <recommendedName>
        <fullName evidence="5">DUF1176 domain-containing protein</fullName>
    </recommendedName>
</protein>
<proteinExistence type="predicted"/>
<sequence length="360" mass="38855">MPANRMLVTALLLASLPAALPAAAAPALPAYREIRDWIVACDNTAECEALGAQEEGNGDILFRLRSQPGPDGGLFFSIESALPIRMETMRLDGKPVLVDLTQWEHRSEDGNTGVSSSDAVAIRELLTAIRNGNRLGFNSGDKETSGSLSGLSAALLLIDEAQGRLDTATALLRRGRQAADRVPAPRPPAELRPAAAAPRPLNAAEQKRLIAAVRESQAGVLAGQECAVEAEDSHDQATPLTATEALVFIDCWHGAYQFSSLLFRVPMAAPERAQLVSLTLPLRIQDRERVIDAFTNADYAPEHGLLFHSAKGRGLADCGESAAWVFDGRQFQLSDYHYLGSCRGGNPGEWLRLWRSNRSP</sequence>
<reference evidence="3 4" key="1">
    <citation type="submission" date="2017-09" db="EMBL/GenBank/DDBJ databases">
        <authorList>
            <person name="Ehlers B."/>
            <person name="Leendertz F.H."/>
        </authorList>
    </citation>
    <scope>NUCLEOTIDE SEQUENCE [LARGE SCALE GENOMIC DNA]</scope>
    <source>
        <strain evidence="3 4">CGMCC 1.10978</strain>
    </source>
</reference>
<dbReference type="EMBL" id="OCND01000011">
    <property type="protein sequence ID" value="SOD56848.1"/>
    <property type="molecule type" value="Genomic_DNA"/>
</dbReference>
<evidence type="ECO:0000313" key="3">
    <source>
        <dbReference type="EMBL" id="SOD56848.1"/>
    </source>
</evidence>
<dbReference type="OrthoDB" id="6183301at2"/>
<organism evidence="3 4">
    <name type="scientific">Pseudoxanthomonas wuyuanensis</name>
    <dbReference type="NCBI Taxonomy" id="1073196"/>
    <lineage>
        <taxon>Bacteria</taxon>
        <taxon>Pseudomonadati</taxon>
        <taxon>Pseudomonadota</taxon>
        <taxon>Gammaproteobacteria</taxon>
        <taxon>Lysobacterales</taxon>
        <taxon>Lysobacteraceae</taxon>
        <taxon>Pseudoxanthomonas</taxon>
    </lineage>
</organism>
<feature type="signal peptide" evidence="2">
    <location>
        <begin position="1"/>
        <end position="24"/>
    </location>
</feature>
<accession>A0A286DDV6</accession>
<evidence type="ECO:0000313" key="4">
    <source>
        <dbReference type="Proteomes" id="UP000219374"/>
    </source>
</evidence>
<evidence type="ECO:0000256" key="1">
    <source>
        <dbReference type="SAM" id="MobiDB-lite"/>
    </source>
</evidence>
<gene>
    <name evidence="3" type="ORF">SAMN06296416_11139</name>
</gene>
<evidence type="ECO:0008006" key="5">
    <source>
        <dbReference type="Google" id="ProtNLM"/>
    </source>
</evidence>
<dbReference type="InterPro" id="IPR009560">
    <property type="entry name" value="DUF1176"/>
</dbReference>
<feature type="chain" id="PRO_5012289938" description="DUF1176 domain-containing protein" evidence="2">
    <location>
        <begin position="25"/>
        <end position="360"/>
    </location>
</feature>
<dbReference type="RefSeq" id="WP_097123314.1">
    <property type="nucleotide sequence ID" value="NZ_OCND01000011.1"/>
</dbReference>
<feature type="region of interest" description="Disordered" evidence="1">
    <location>
        <begin position="176"/>
        <end position="198"/>
    </location>
</feature>
<dbReference type="Pfam" id="PF06674">
    <property type="entry name" value="DUF1176"/>
    <property type="match status" value="1"/>
</dbReference>
<evidence type="ECO:0000256" key="2">
    <source>
        <dbReference type="SAM" id="SignalP"/>
    </source>
</evidence>
<dbReference type="Proteomes" id="UP000219374">
    <property type="component" value="Unassembled WGS sequence"/>
</dbReference>
<keyword evidence="4" id="KW-1185">Reference proteome</keyword>
<dbReference type="AlphaFoldDB" id="A0A286DDV6"/>
<keyword evidence="2" id="KW-0732">Signal</keyword>